<dbReference type="InterPro" id="IPR017853">
    <property type="entry name" value="GH"/>
</dbReference>
<dbReference type="RefSeq" id="WP_232184343.1">
    <property type="nucleotide sequence ID" value="NZ_JAIOAP010000002.1"/>
</dbReference>
<comment type="caution">
    <text evidence="1">The sequence shown here is derived from an EMBL/GenBank/DDBJ whole genome shotgun (WGS) entry which is preliminary data.</text>
</comment>
<dbReference type="Gene3D" id="3.20.20.70">
    <property type="entry name" value="Aldolase class I"/>
    <property type="match status" value="1"/>
</dbReference>
<accession>A0ABV1KSX1</accession>
<protein>
    <recommendedName>
        <fullName evidence="3">Alpha-galactosidase</fullName>
    </recommendedName>
</protein>
<dbReference type="SUPFAM" id="SSF51445">
    <property type="entry name" value="(Trans)glycosidases"/>
    <property type="match status" value="1"/>
</dbReference>
<evidence type="ECO:0008006" key="3">
    <source>
        <dbReference type="Google" id="ProtNLM"/>
    </source>
</evidence>
<keyword evidence="2" id="KW-1185">Reference proteome</keyword>
<evidence type="ECO:0000313" key="2">
    <source>
        <dbReference type="Proteomes" id="UP001493487"/>
    </source>
</evidence>
<reference evidence="1 2" key="1">
    <citation type="journal article" date="2023" name="Genome Announc.">
        <title>Pan-Genome Analyses of the Genus Cohnella and Proposal of the Novel Species Cohnella silvisoli sp. nov., Isolated from Forest Soil.</title>
        <authorList>
            <person name="Wang C."/>
            <person name="Mao L."/>
            <person name="Bao G."/>
            <person name="Zhu H."/>
        </authorList>
    </citation>
    <scope>NUCLEOTIDE SEQUENCE [LARGE SCALE GENOMIC DNA]</scope>
    <source>
        <strain evidence="1 2">NL03-T5-1</strain>
    </source>
</reference>
<organism evidence="1 2">
    <name type="scientific">Cohnella silvisoli</name>
    <dbReference type="NCBI Taxonomy" id="2873699"/>
    <lineage>
        <taxon>Bacteria</taxon>
        <taxon>Bacillati</taxon>
        <taxon>Bacillota</taxon>
        <taxon>Bacilli</taxon>
        <taxon>Bacillales</taxon>
        <taxon>Paenibacillaceae</taxon>
        <taxon>Cohnella</taxon>
    </lineage>
</organism>
<sequence length="536" mass="59803">MAIELLREPDSIVVRTETRWSALDNIGFGVWNKEGVQIQAVPQSDRLTIGVEAGQIPLMTVKINWKIHIEGALRLLGDHWERAYGDLEWRGIVPERVMPWYFLTNDGETTCGYGVKTGASSFCYWQMDYEGVTLTLDIRCGNAGVILNGRVLHAATVVMMEGESGETSFKAAQRLCSIMCDNPVLPSEPVYGGNNWYYAYGNSSHSIILNDSRFIASLAPASGSRPFMIIDDGWQMTSGRGACNGGPWEGNFLFPDMRRLASEMREIGVRPGIWCRPLLVSERVPEHWVRYRNSENGAVLDPSLPEVLDYISAFISRMAGWGYELIKHDFTTFDLFGQWGFEMKGNVNAISRPFGDRSRTSAEIVLGLYKAIAKASGQSLVIGCNTVSHLAAGCFEIQRTGDDTSGKSWERTRYMGINTMAFRMPQHGTFYSHDADCIGITETVPWSLNSKWLELLAGSGTPLFVSADPAVVTKEQKAELRRAYLIASQPLPPGEPLDWLATTCPKHWLLNGEKKVFVWNDSVAGNESSEDNHWWL</sequence>
<name>A0ABV1KSX1_9BACL</name>
<dbReference type="EMBL" id="JASKHM010000006">
    <property type="protein sequence ID" value="MEQ4483210.1"/>
    <property type="molecule type" value="Genomic_DNA"/>
</dbReference>
<dbReference type="InterPro" id="IPR013785">
    <property type="entry name" value="Aldolase_TIM"/>
</dbReference>
<proteinExistence type="predicted"/>
<gene>
    <name evidence="1" type="ORF">QJS35_12475</name>
</gene>
<evidence type="ECO:0000313" key="1">
    <source>
        <dbReference type="EMBL" id="MEQ4483210.1"/>
    </source>
</evidence>
<dbReference type="Proteomes" id="UP001493487">
    <property type="component" value="Unassembled WGS sequence"/>
</dbReference>